<feature type="transmembrane region" description="Helical" evidence="1">
    <location>
        <begin position="182"/>
        <end position="203"/>
    </location>
</feature>
<reference evidence="3 4" key="2">
    <citation type="submission" date="2025-04" db="UniProtKB">
        <authorList>
            <consortium name="RefSeq"/>
        </authorList>
    </citation>
    <scope>IDENTIFICATION</scope>
    <source>
        <strain evidence="3 4">S238N-H82</strain>
        <tissue evidence="3 4">Testes</tissue>
    </source>
</reference>
<feature type="transmembrane region" description="Helical" evidence="1">
    <location>
        <begin position="147"/>
        <end position="170"/>
    </location>
</feature>
<feature type="transmembrane region" description="Helical" evidence="1">
    <location>
        <begin position="117"/>
        <end position="135"/>
    </location>
</feature>
<evidence type="ECO:0000313" key="2">
    <source>
        <dbReference type="Proteomes" id="UP000001554"/>
    </source>
</evidence>
<evidence type="ECO:0000313" key="3">
    <source>
        <dbReference type="RefSeq" id="XP_035662624.1"/>
    </source>
</evidence>
<dbReference type="AlphaFoldDB" id="A0A9J7HRB6"/>
<evidence type="ECO:0000313" key="4">
    <source>
        <dbReference type="RefSeq" id="XP_035662625.1"/>
    </source>
</evidence>
<feature type="transmembrane region" description="Helical" evidence="1">
    <location>
        <begin position="224"/>
        <end position="244"/>
    </location>
</feature>
<gene>
    <name evidence="3 4" type="primary">LOC118406589</name>
</gene>
<keyword evidence="1" id="KW-0472">Membrane</keyword>
<accession>A0A9J7HRB6</accession>
<feature type="transmembrane region" description="Helical" evidence="1">
    <location>
        <begin position="345"/>
        <end position="368"/>
    </location>
</feature>
<dbReference type="PANTHER" id="PTHR38553:SF1">
    <property type="entry name" value="G PROTEIN-COUPLED RECEPTOR"/>
    <property type="match status" value="1"/>
</dbReference>
<feature type="transmembrane region" description="Helical" evidence="1">
    <location>
        <begin position="291"/>
        <end position="312"/>
    </location>
</feature>
<feature type="transmembrane region" description="Helical" evidence="1">
    <location>
        <begin position="374"/>
        <end position="394"/>
    </location>
</feature>
<dbReference type="RefSeq" id="XP_035662625.1">
    <property type="nucleotide sequence ID" value="XM_035806732.1"/>
</dbReference>
<feature type="transmembrane region" description="Helical" evidence="1">
    <location>
        <begin position="55"/>
        <end position="74"/>
    </location>
</feature>
<keyword evidence="1" id="KW-0812">Transmembrane</keyword>
<dbReference type="PANTHER" id="PTHR38553">
    <property type="entry name" value="PROTEIN CBG19621"/>
    <property type="match status" value="1"/>
</dbReference>
<keyword evidence="2" id="KW-1185">Reference proteome</keyword>
<protein>
    <submittedName>
        <fullName evidence="3 4">Uncharacterized protein LOC118406589 isoform X1</fullName>
    </submittedName>
</protein>
<evidence type="ECO:0000256" key="1">
    <source>
        <dbReference type="SAM" id="Phobius"/>
    </source>
</evidence>
<keyword evidence="1" id="KW-1133">Transmembrane helix</keyword>
<feature type="transmembrane region" description="Helical" evidence="1">
    <location>
        <begin position="318"/>
        <end position="338"/>
    </location>
</feature>
<name>A0A9J7HRB6_BRAFL</name>
<organism evidence="2 3">
    <name type="scientific">Branchiostoma floridae</name>
    <name type="common">Florida lancelet</name>
    <name type="synonym">Amphioxus</name>
    <dbReference type="NCBI Taxonomy" id="7739"/>
    <lineage>
        <taxon>Eukaryota</taxon>
        <taxon>Metazoa</taxon>
        <taxon>Chordata</taxon>
        <taxon>Cephalochordata</taxon>
        <taxon>Leptocardii</taxon>
        <taxon>Amphioxiformes</taxon>
        <taxon>Branchiostomatidae</taxon>
        <taxon>Branchiostoma</taxon>
    </lineage>
</organism>
<reference evidence="2" key="1">
    <citation type="journal article" date="2020" name="Nat. Ecol. Evol.">
        <title>Deeply conserved synteny resolves early events in vertebrate evolution.</title>
        <authorList>
            <person name="Simakov O."/>
            <person name="Marletaz F."/>
            <person name="Yue J.X."/>
            <person name="O'Connell B."/>
            <person name="Jenkins J."/>
            <person name="Brandt A."/>
            <person name="Calef R."/>
            <person name="Tung C.H."/>
            <person name="Huang T.K."/>
            <person name="Schmutz J."/>
            <person name="Satoh N."/>
            <person name="Yu J.K."/>
            <person name="Putnam N.H."/>
            <person name="Green R.E."/>
            <person name="Rokhsar D.S."/>
        </authorList>
    </citation>
    <scope>NUCLEOTIDE SEQUENCE [LARGE SCALE GENOMIC DNA]</scope>
    <source>
        <strain evidence="2">S238N-H82</strain>
    </source>
</reference>
<proteinExistence type="predicted"/>
<sequence>MLSPWQHGYIRDGIMVHFHHGNHSDPLKPIGNDSLDVACKGCFERFDTTACVRSGLMTLFVTVTGLLCAAKLCRLHQKNQRTVHQYIIFYTALVECVLCAIHWIYAKYTQIEFGLQYLKLLQFLVVCHVYCCLAARVTRREQLSSRVVGPLFVLAFIYFTVIAVMGMLDARSSWVDCREPEWILLSSMEFVLVQLFLVSGIYITKKLNKISTQAETRREQKRDLWGLIGVFELSATVTLVYDINMLIWSDEDNGCSGVFLHTQWFYSLIYALLYVCDSNLCVIYPQLHTQWFYSLIYALLYVCDYNLCVIYPQLHTQWFYSLIYALLYVCDYNLCVIYPQLHTQWFYSLIYALLYVCDYNLCVILVYPQLHTQWFYSLIYALLYVCDYNLCVIYPQLHTQWFYSLIYALLELLKFMLPIWTMLCVFHPVEAASTDFDSSWAEDGTYTSVFSPQRGSRYRRLQNPTSVQAS</sequence>
<dbReference type="OrthoDB" id="5818871at2759"/>
<feature type="transmembrane region" description="Helical" evidence="1">
    <location>
        <begin position="401"/>
        <end position="423"/>
    </location>
</feature>
<dbReference type="KEGG" id="bfo:118406589"/>
<dbReference type="Proteomes" id="UP000001554">
    <property type="component" value="Chromosome 19"/>
</dbReference>
<feature type="transmembrane region" description="Helical" evidence="1">
    <location>
        <begin position="86"/>
        <end position="105"/>
    </location>
</feature>
<feature type="transmembrane region" description="Helical" evidence="1">
    <location>
        <begin position="264"/>
        <end position="284"/>
    </location>
</feature>
<dbReference type="GeneID" id="118406589"/>
<dbReference type="RefSeq" id="XP_035662624.1">
    <property type="nucleotide sequence ID" value="XM_035806731.1"/>
</dbReference>